<accession>A0A8S1RQP1</accession>
<dbReference type="EMBL" id="CAJJDN010000270">
    <property type="protein sequence ID" value="CAD8130226.1"/>
    <property type="molecule type" value="Genomic_DNA"/>
</dbReference>
<comment type="caution">
    <text evidence="2">The sequence shown here is derived from an EMBL/GenBank/DDBJ whole genome shotgun (WGS) entry which is preliminary data.</text>
</comment>
<gene>
    <name evidence="2" type="ORF">PSON_ATCC_30995.1.T2700012</name>
</gene>
<dbReference type="Proteomes" id="UP000692954">
    <property type="component" value="Unassembled WGS sequence"/>
</dbReference>
<keyword evidence="1" id="KW-0732">Signal</keyword>
<evidence type="ECO:0000313" key="2">
    <source>
        <dbReference type="EMBL" id="CAD8130226.1"/>
    </source>
</evidence>
<feature type="signal peptide" evidence="1">
    <location>
        <begin position="1"/>
        <end position="21"/>
    </location>
</feature>
<protein>
    <recommendedName>
        <fullName evidence="4">Secreted protein</fullName>
    </recommendedName>
</protein>
<sequence length="91" mass="10083">MALNHIAVHLLAIKCSAMAQAQTISISQRKIKQCVNNTQSGLTDKPCNDFSQGCVSNWIGGVHQKKLLVIYQMVNLKLALSSQEMVRNELE</sequence>
<evidence type="ECO:0008006" key="4">
    <source>
        <dbReference type="Google" id="ProtNLM"/>
    </source>
</evidence>
<reference evidence="2" key="1">
    <citation type="submission" date="2021-01" db="EMBL/GenBank/DDBJ databases">
        <authorList>
            <consortium name="Genoscope - CEA"/>
            <person name="William W."/>
        </authorList>
    </citation>
    <scope>NUCLEOTIDE SEQUENCE</scope>
</reference>
<evidence type="ECO:0000256" key="1">
    <source>
        <dbReference type="SAM" id="SignalP"/>
    </source>
</evidence>
<proteinExistence type="predicted"/>
<evidence type="ECO:0000313" key="3">
    <source>
        <dbReference type="Proteomes" id="UP000692954"/>
    </source>
</evidence>
<name>A0A8S1RQP1_9CILI</name>
<organism evidence="2 3">
    <name type="scientific">Paramecium sonneborni</name>
    <dbReference type="NCBI Taxonomy" id="65129"/>
    <lineage>
        <taxon>Eukaryota</taxon>
        <taxon>Sar</taxon>
        <taxon>Alveolata</taxon>
        <taxon>Ciliophora</taxon>
        <taxon>Intramacronucleata</taxon>
        <taxon>Oligohymenophorea</taxon>
        <taxon>Peniculida</taxon>
        <taxon>Parameciidae</taxon>
        <taxon>Paramecium</taxon>
    </lineage>
</organism>
<dbReference type="AlphaFoldDB" id="A0A8S1RQP1"/>
<keyword evidence="3" id="KW-1185">Reference proteome</keyword>
<feature type="chain" id="PRO_5035827064" description="Secreted protein" evidence="1">
    <location>
        <begin position="22"/>
        <end position="91"/>
    </location>
</feature>